<keyword evidence="1" id="KW-1133">Transmembrane helix</keyword>
<proteinExistence type="predicted"/>
<evidence type="ECO:0000256" key="1">
    <source>
        <dbReference type="SAM" id="Phobius"/>
    </source>
</evidence>
<reference evidence="2" key="2">
    <citation type="submission" date="2020-05" db="UniProtKB">
        <authorList>
            <consortium name="EnsemblMetazoa"/>
        </authorList>
    </citation>
    <scope>IDENTIFICATION</scope>
    <source>
        <strain evidence="2">IAEA</strain>
    </source>
</reference>
<dbReference type="VEuPathDB" id="VectorBase:GPPI006192"/>
<sequence length="124" mass="14277">MYRQLFPLCNEIPIKIILDHEFIVTSGRVVTSTTTTLCAVSLLERMHNKSLSWFYHIFCAGYAFPFPLCLFRNMFMLFRVSTIVQIKHKNVIISIIGRCVLILSIRLSSTTINCIVGNPLKHTR</sequence>
<dbReference type="EMBL" id="JXJN01002558">
    <property type="status" value="NOT_ANNOTATED_CDS"/>
    <property type="molecule type" value="Genomic_DNA"/>
</dbReference>
<keyword evidence="1" id="KW-0812">Transmembrane</keyword>
<organism evidence="2 3">
    <name type="scientific">Glossina palpalis gambiensis</name>
    <dbReference type="NCBI Taxonomy" id="67801"/>
    <lineage>
        <taxon>Eukaryota</taxon>
        <taxon>Metazoa</taxon>
        <taxon>Ecdysozoa</taxon>
        <taxon>Arthropoda</taxon>
        <taxon>Hexapoda</taxon>
        <taxon>Insecta</taxon>
        <taxon>Pterygota</taxon>
        <taxon>Neoptera</taxon>
        <taxon>Endopterygota</taxon>
        <taxon>Diptera</taxon>
        <taxon>Brachycera</taxon>
        <taxon>Muscomorpha</taxon>
        <taxon>Hippoboscoidea</taxon>
        <taxon>Glossinidae</taxon>
        <taxon>Glossina</taxon>
    </lineage>
</organism>
<protein>
    <submittedName>
        <fullName evidence="2">Uncharacterized protein</fullName>
    </submittedName>
</protein>
<keyword evidence="3" id="KW-1185">Reference proteome</keyword>
<dbReference type="Proteomes" id="UP000092460">
    <property type="component" value="Unassembled WGS sequence"/>
</dbReference>
<name>A0A1B0ART4_9MUSC</name>
<feature type="transmembrane region" description="Helical" evidence="1">
    <location>
        <begin position="53"/>
        <end position="71"/>
    </location>
</feature>
<evidence type="ECO:0000313" key="2">
    <source>
        <dbReference type="EnsemblMetazoa" id="GPPI006192-PA"/>
    </source>
</evidence>
<keyword evidence="1" id="KW-0472">Membrane</keyword>
<dbReference type="EnsemblMetazoa" id="GPPI006192-RA">
    <property type="protein sequence ID" value="GPPI006192-PA"/>
    <property type="gene ID" value="GPPI006192"/>
</dbReference>
<reference evidence="3" key="1">
    <citation type="submission" date="2015-01" db="EMBL/GenBank/DDBJ databases">
        <authorList>
            <person name="Aksoy S."/>
            <person name="Warren W."/>
            <person name="Wilson R.K."/>
        </authorList>
    </citation>
    <scope>NUCLEOTIDE SEQUENCE [LARGE SCALE GENOMIC DNA]</scope>
    <source>
        <strain evidence="3">IAEA</strain>
    </source>
</reference>
<accession>A0A1B0ART4</accession>
<dbReference type="AlphaFoldDB" id="A0A1B0ART4"/>
<evidence type="ECO:0000313" key="3">
    <source>
        <dbReference type="Proteomes" id="UP000092460"/>
    </source>
</evidence>